<comment type="similarity">
    <text evidence="1 6">Belongs to the FHY3/FAR1 family.</text>
</comment>
<dbReference type="Proteomes" id="UP000289738">
    <property type="component" value="Chromosome B02"/>
</dbReference>
<dbReference type="GO" id="GO:0005634">
    <property type="term" value="C:nucleus"/>
    <property type="evidence" value="ECO:0007669"/>
    <property type="project" value="UniProtKB-SubCell"/>
</dbReference>
<accession>A0A445AGD3</accession>
<dbReference type="AlphaFoldDB" id="A0A445AGD3"/>
<dbReference type="GO" id="GO:0008270">
    <property type="term" value="F:zinc ion binding"/>
    <property type="evidence" value="ECO:0007669"/>
    <property type="project" value="UniProtKB-UniRule"/>
</dbReference>
<dbReference type="GO" id="GO:0006355">
    <property type="term" value="P:regulation of DNA-templated transcription"/>
    <property type="evidence" value="ECO:0007669"/>
    <property type="project" value="UniProtKB-UniRule"/>
</dbReference>
<reference evidence="9 10" key="1">
    <citation type="submission" date="2019-01" db="EMBL/GenBank/DDBJ databases">
        <title>Sequencing of cultivated peanut Arachis hypogaea provides insights into genome evolution and oil improvement.</title>
        <authorList>
            <person name="Chen X."/>
        </authorList>
    </citation>
    <scope>NUCLEOTIDE SEQUENCE [LARGE SCALE GENOMIC DNA]</scope>
    <source>
        <strain evidence="10">cv. Fuhuasheng</strain>
        <tissue evidence="9">Leaves</tissue>
    </source>
</reference>
<evidence type="ECO:0000256" key="5">
    <source>
        <dbReference type="PROSITE-ProRule" id="PRU00325"/>
    </source>
</evidence>
<dbReference type="SMART" id="SM00575">
    <property type="entry name" value="ZnF_PMZ"/>
    <property type="match status" value="1"/>
</dbReference>
<keyword evidence="6" id="KW-0539">Nucleus</keyword>
<dbReference type="PANTHER" id="PTHR31669">
    <property type="entry name" value="PROTEIN FAR1-RELATED SEQUENCE 10-RELATED"/>
    <property type="match status" value="1"/>
</dbReference>
<evidence type="ECO:0000256" key="3">
    <source>
        <dbReference type="ARBA" id="ARBA00022771"/>
    </source>
</evidence>
<dbReference type="InterPro" id="IPR007527">
    <property type="entry name" value="Znf_SWIM"/>
</dbReference>
<evidence type="ECO:0000313" key="9">
    <source>
        <dbReference type="EMBL" id="RYR25501.1"/>
    </source>
</evidence>
<evidence type="ECO:0000256" key="7">
    <source>
        <dbReference type="SAM" id="MobiDB-lite"/>
    </source>
</evidence>
<feature type="region of interest" description="Disordered" evidence="7">
    <location>
        <begin position="266"/>
        <end position="285"/>
    </location>
</feature>
<comment type="subcellular location">
    <subcellularLocation>
        <location evidence="6">Nucleus</location>
    </subcellularLocation>
</comment>
<dbReference type="InterPro" id="IPR031052">
    <property type="entry name" value="FHY3/FAR1"/>
</dbReference>
<organism evidence="9 10">
    <name type="scientific">Arachis hypogaea</name>
    <name type="common">Peanut</name>
    <dbReference type="NCBI Taxonomy" id="3818"/>
    <lineage>
        <taxon>Eukaryota</taxon>
        <taxon>Viridiplantae</taxon>
        <taxon>Streptophyta</taxon>
        <taxon>Embryophyta</taxon>
        <taxon>Tracheophyta</taxon>
        <taxon>Spermatophyta</taxon>
        <taxon>Magnoliopsida</taxon>
        <taxon>eudicotyledons</taxon>
        <taxon>Gunneridae</taxon>
        <taxon>Pentapetalae</taxon>
        <taxon>rosids</taxon>
        <taxon>fabids</taxon>
        <taxon>Fabales</taxon>
        <taxon>Fabaceae</taxon>
        <taxon>Papilionoideae</taxon>
        <taxon>50 kb inversion clade</taxon>
        <taxon>dalbergioids sensu lato</taxon>
        <taxon>Dalbergieae</taxon>
        <taxon>Pterocarpus clade</taxon>
        <taxon>Arachis</taxon>
    </lineage>
</organism>
<comment type="caution">
    <text evidence="9">The sequence shown here is derived from an EMBL/GenBank/DDBJ whole genome shotgun (WGS) entry which is preliminary data.</text>
</comment>
<name>A0A445AGD3_ARAHY</name>
<evidence type="ECO:0000256" key="2">
    <source>
        <dbReference type="ARBA" id="ARBA00022723"/>
    </source>
</evidence>
<keyword evidence="10" id="KW-1185">Reference proteome</keyword>
<feature type="domain" description="SWIM-type" evidence="8">
    <location>
        <begin position="1"/>
        <end position="28"/>
    </location>
</feature>
<sequence>MEFNCSCMRIKLFGIPCEHIVCVLVHEDIEELPRSLVLPRWTKTAKVGLQNAVGFHWDSLMLSQYGCLMDWFRQLANFACQDNERFIFTQEMAMNLLKQLKEEDAAQKELVNDVDSVRDDVQVNASGAGLATNDLGHSVPMDPRKYRTKWGVAQSNKRKHQYGQCGMKGHNRTTCYVYRGISPLEGHGIDTFDNDLDDHMNIEDDSLVIQKSVNKEVISAHKTKLLHHKPTKSRATVPSHVSKKPSALPAFSLHPSQKFKRKLLSSHVDHTPSPAESPYCSSIQP</sequence>
<keyword evidence="2 6" id="KW-0479">Metal-binding</keyword>
<evidence type="ECO:0000256" key="6">
    <source>
        <dbReference type="RuleBase" id="RU367018"/>
    </source>
</evidence>
<keyword evidence="4 6" id="KW-0862">Zinc</keyword>
<keyword evidence="3 5" id="KW-0863">Zinc-finger</keyword>
<dbReference type="InterPro" id="IPR006564">
    <property type="entry name" value="Znf_PMZ"/>
</dbReference>
<evidence type="ECO:0000313" key="10">
    <source>
        <dbReference type="Proteomes" id="UP000289738"/>
    </source>
</evidence>
<dbReference type="PROSITE" id="PS50966">
    <property type="entry name" value="ZF_SWIM"/>
    <property type="match status" value="1"/>
</dbReference>
<feature type="region of interest" description="Disordered" evidence="7">
    <location>
        <begin position="229"/>
        <end position="250"/>
    </location>
</feature>
<gene>
    <name evidence="9" type="ORF">Ahy_B02g059297</name>
</gene>
<protein>
    <recommendedName>
        <fullName evidence="6">Protein FAR1-RELATED SEQUENCE</fullName>
    </recommendedName>
</protein>
<dbReference type="EMBL" id="SDMP01000012">
    <property type="protein sequence ID" value="RYR25501.1"/>
    <property type="molecule type" value="Genomic_DNA"/>
</dbReference>
<evidence type="ECO:0000256" key="1">
    <source>
        <dbReference type="ARBA" id="ARBA00005889"/>
    </source>
</evidence>
<evidence type="ECO:0000256" key="4">
    <source>
        <dbReference type="ARBA" id="ARBA00022833"/>
    </source>
</evidence>
<comment type="function">
    <text evidence="6">Putative transcription activator involved in regulating light control of development.</text>
</comment>
<proteinExistence type="inferred from homology"/>
<dbReference type="PANTHER" id="PTHR31669:SF292">
    <property type="entry name" value="OS02G0262500 PROTEIN"/>
    <property type="match status" value="1"/>
</dbReference>
<evidence type="ECO:0000259" key="8">
    <source>
        <dbReference type="PROSITE" id="PS50966"/>
    </source>
</evidence>